<dbReference type="CDD" id="cd01428">
    <property type="entry name" value="ADK"/>
    <property type="match status" value="1"/>
</dbReference>
<keyword evidence="5 7" id="KW-0067">ATP-binding</keyword>
<comment type="domain">
    <text evidence="5">Consists of three domains, a large central CORE domain and two small peripheral domains, NMPbind and LID, which undergo movements during catalysis. The LID domain closes over the site of phosphoryl transfer upon ATP binding. Assembling and dissambling the active center during each catalytic cycle provides an effective means to prevent ATP hydrolysis.</text>
</comment>
<reference evidence="10" key="1">
    <citation type="submission" date="2015-12" db="EMBL/GenBank/DDBJ databases">
        <authorList>
            <person name="Lodha T.D."/>
            <person name="Chintalapati S."/>
            <person name="Chintalapati V.R."/>
            <person name="Sravanthi T."/>
        </authorList>
    </citation>
    <scope>NUCLEOTIDE SEQUENCE [LARGE SCALE GENOMIC DNA]</scope>
    <source>
        <strain evidence="10">JC133</strain>
    </source>
</reference>
<dbReference type="GO" id="GO:0004017">
    <property type="term" value="F:AMP kinase activity"/>
    <property type="evidence" value="ECO:0007669"/>
    <property type="project" value="UniProtKB-UniRule"/>
</dbReference>
<dbReference type="Pfam" id="PF05191">
    <property type="entry name" value="ADK_lid"/>
    <property type="match status" value="1"/>
</dbReference>
<comment type="caution">
    <text evidence="9">The sequence shown here is derived from an EMBL/GenBank/DDBJ whole genome shotgun (WGS) entry which is preliminary data.</text>
</comment>
<dbReference type="InterPro" id="IPR007862">
    <property type="entry name" value="Adenylate_kinase_lid-dom"/>
</dbReference>
<accession>A0A2S4K069</accession>
<evidence type="ECO:0000256" key="5">
    <source>
        <dbReference type="HAMAP-Rule" id="MF_00235"/>
    </source>
</evidence>
<dbReference type="NCBIfam" id="NF001380">
    <property type="entry name" value="PRK00279.1-2"/>
    <property type="match status" value="1"/>
</dbReference>
<dbReference type="InterPro" id="IPR000850">
    <property type="entry name" value="Adenylat/UMP-CMP_kin"/>
</dbReference>
<evidence type="ECO:0000256" key="7">
    <source>
        <dbReference type="RuleBase" id="RU003331"/>
    </source>
</evidence>
<feature type="region of interest" description="NMP" evidence="5">
    <location>
        <begin position="30"/>
        <end position="59"/>
    </location>
</feature>
<comment type="similarity">
    <text evidence="5 6">Belongs to the adenylate kinase family.</text>
</comment>
<feature type="binding site" evidence="5">
    <location>
        <begin position="10"/>
        <end position="15"/>
    </location>
    <ligand>
        <name>ATP</name>
        <dbReference type="ChEBI" id="CHEBI:30616"/>
    </ligand>
</feature>
<organism evidence="9 10">
    <name type="scientific">Alkalispirochaeta sphaeroplastigenens</name>
    <dbReference type="NCBI Taxonomy" id="1187066"/>
    <lineage>
        <taxon>Bacteria</taxon>
        <taxon>Pseudomonadati</taxon>
        <taxon>Spirochaetota</taxon>
        <taxon>Spirochaetia</taxon>
        <taxon>Spirochaetales</taxon>
        <taxon>Spirochaetaceae</taxon>
        <taxon>Alkalispirochaeta</taxon>
    </lineage>
</organism>
<feature type="binding site" evidence="5">
    <location>
        <position position="194"/>
    </location>
    <ligand>
        <name>ATP</name>
        <dbReference type="ChEBI" id="CHEBI:30616"/>
    </ligand>
</feature>
<dbReference type="NCBIfam" id="TIGR01351">
    <property type="entry name" value="adk"/>
    <property type="match status" value="1"/>
</dbReference>
<dbReference type="Proteomes" id="UP000237350">
    <property type="component" value="Unassembled WGS sequence"/>
</dbReference>
<feature type="binding site" evidence="5">
    <location>
        <begin position="57"/>
        <end position="59"/>
    </location>
    <ligand>
        <name>AMP</name>
        <dbReference type="ChEBI" id="CHEBI:456215"/>
    </ligand>
</feature>
<dbReference type="InterPro" id="IPR006259">
    <property type="entry name" value="Adenyl_kin_sub"/>
</dbReference>
<comment type="subunit">
    <text evidence="5 7">Monomer.</text>
</comment>
<dbReference type="PRINTS" id="PR00094">
    <property type="entry name" value="ADENYLTKNASE"/>
</dbReference>
<dbReference type="NCBIfam" id="NF001381">
    <property type="entry name" value="PRK00279.1-3"/>
    <property type="match status" value="1"/>
</dbReference>
<feature type="binding site" evidence="5">
    <location>
        <position position="92"/>
    </location>
    <ligand>
        <name>AMP</name>
        <dbReference type="ChEBI" id="CHEBI:456215"/>
    </ligand>
</feature>
<dbReference type="AlphaFoldDB" id="A0A2S4K069"/>
<dbReference type="GO" id="GO:0005737">
    <property type="term" value="C:cytoplasm"/>
    <property type="evidence" value="ECO:0007669"/>
    <property type="project" value="UniProtKB-SubCell"/>
</dbReference>
<dbReference type="Gene3D" id="3.40.50.300">
    <property type="entry name" value="P-loop containing nucleotide triphosphate hydrolases"/>
    <property type="match status" value="1"/>
</dbReference>
<gene>
    <name evidence="5" type="primary">adk</name>
    <name evidence="9" type="ORF">AU468_02120</name>
</gene>
<feature type="binding site" evidence="5">
    <location>
        <position position="31"/>
    </location>
    <ligand>
        <name>AMP</name>
        <dbReference type="ChEBI" id="CHEBI:456215"/>
    </ligand>
</feature>
<evidence type="ECO:0000256" key="1">
    <source>
        <dbReference type="ARBA" id="ARBA00022679"/>
    </source>
</evidence>
<dbReference type="SUPFAM" id="SSF52540">
    <property type="entry name" value="P-loop containing nucleoside triphosphate hydrolases"/>
    <property type="match status" value="1"/>
</dbReference>
<comment type="function">
    <text evidence="5">Catalyzes the reversible transfer of the terminal phosphate group between ATP and AMP. Plays an important role in cellular energy homeostasis and in adenine nucleotide metabolism.</text>
</comment>
<dbReference type="PANTHER" id="PTHR23359">
    <property type="entry name" value="NUCLEOTIDE KINASE"/>
    <property type="match status" value="1"/>
</dbReference>
<evidence type="ECO:0000256" key="4">
    <source>
        <dbReference type="ARBA" id="ARBA00022777"/>
    </source>
</evidence>
<dbReference type="NCBIfam" id="NF011100">
    <property type="entry name" value="PRK14527.1"/>
    <property type="match status" value="1"/>
</dbReference>
<feature type="binding site" evidence="5">
    <location>
        <position position="166"/>
    </location>
    <ligand>
        <name>AMP</name>
        <dbReference type="ChEBI" id="CHEBI:456215"/>
    </ligand>
</feature>
<keyword evidence="10" id="KW-1185">Reference proteome</keyword>
<dbReference type="InterPro" id="IPR033690">
    <property type="entry name" value="Adenylat_kinase_CS"/>
</dbReference>
<feature type="region of interest" description="LID" evidence="5">
    <location>
        <begin position="121"/>
        <end position="158"/>
    </location>
</feature>
<dbReference type="InterPro" id="IPR027417">
    <property type="entry name" value="P-loop_NTPase"/>
</dbReference>
<comment type="caution">
    <text evidence="5">Lacks conserved residue(s) required for the propagation of feature annotation.</text>
</comment>
<evidence type="ECO:0000256" key="3">
    <source>
        <dbReference type="ARBA" id="ARBA00022741"/>
    </source>
</evidence>
<feature type="binding site" evidence="5">
    <location>
        <begin position="131"/>
        <end position="132"/>
    </location>
    <ligand>
        <name>ATP</name>
        <dbReference type="ChEBI" id="CHEBI:30616"/>
    </ligand>
</feature>
<keyword evidence="4 5" id="KW-0418">Kinase</keyword>
<keyword evidence="1 5" id="KW-0808">Transferase</keyword>
<dbReference type="PROSITE" id="PS00113">
    <property type="entry name" value="ADENYLATE_KINASE"/>
    <property type="match status" value="1"/>
</dbReference>
<dbReference type="GO" id="GO:0005524">
    <property type="term" value="F:ATP binding"/>
    <property type="evidence" value="ECO:0007669"/>
    <property type="project" value="UniProtKB-UniRule"/>
</dbReference>
<evidence type="ECO:0000259" key="8">
    <source>
        <dbReference type="Pfam" id="PF05191"/>
    </source>
</evidence>
<name>A0A2S4K069_9SPIO</name>
<dbReference type="RefSeq" id="WP_018526457.1">
    <property type="nucleotide sequence ID" value="NZ_LPWH01000005.1"/>
</dbReference>
<keyword evidence="2 5" id="KW-0545">Nucleotide biosynthesis</keyword>
<proteinExistence type="inferred from homology"/>
<protein>
    <recommendedName>
        <fullName evidence="5 7">Adenylate kinase</fullName>
        <shortName evidence="5">AK</shortName>
        <ecNumber evidence="5 7">2.7.4.3</ecNumber>
    </recommendedName>
    <alternativeName>
        <fullName evidence="5">ATP-AMP transphosphorylase</fullName>
    </alternativeName>
    <alternativeName>
        <fullName evidence="5">ATP:AMP phosphotransferase</fullName>
    </alternativeName>
    <alternativeName>
        <fullName evidence="5">Adenylate monophosphate kinase</fullName>
    </alternativeName>
</protein>
<feature type="binding site" evidence="5">
    <location>
        <position position="36"/>
    </location>
    <ligand>
        <name>AMP</name>
        <dbReference type="ChEBI" id="CHEBI:456215"/>
    </ligand>
</feature>
<comment type="catalytic activity">
    <reaction evidence="5 7">
        <text>AMP + ATP = 2 ADP</text>
        <dbReference type="Rhea" id="RHEA:12973"/>
        <dbReference type="ChEBI" id="CHEBI:30616"/>
        <dbReference type="ChEBI" id="CHEBI:456215"/>
        <dbReference type="ChEBI" id="CHEBI:456216"/>
        <dbReference type="EC" id="2.7.4.3"/>
    </reaction>
</comment>
<evidence type="ECO:0000256" key="6">
    <source>
        <dbReference type="RuleBase" id="RU003330"/>
    </source>
</evidence>
<comment type="subcellular location">
    <subcellularLocation>
        <location evidence="5 7">Cytoplasm</location>
    </subcellularLocation>
</comment>
<dbReference type="HAMAP" id="MF_00235">
    <property type="entry name" value="Adenylate_kinase_Adk"/>
    <property type="match status" value="1"/>
</dbReference>
<dbReference type="EC" id="2.7.4.3" evidence="5 7"/>
<keyword evidence="3 5" id="KW-0547">Nucleotide-binding</keyword>
<feature type="binding site" evidence="5">
    <location>
        <begin position="85"/>
        <end position="88"/>
    </location>
    <ligand>
        <name>AMP</name>
        <dbReference type="ChEBI" id="CHEBI:456215"/>
    </ligand>
</feature>
<evidence type="ECO:0000313" key="10">
    <source>
        <dbReference type="Proteomes" id="UP000237350"/>
    </source>
</evidence>
<keyword evidence="5" id="KW-0963">Cytoplasm</keyword>
<evidence type="ECO:0000313" key="9">
    <source>
        <dbReference type="EMBL" id="POR05165.1"/>
    </source>
</evidence>
<feature type="binding site" evidence="5">
    <location>
        <position position="155"/>
    </location>
    <ligand>
        <name>AMP</name>
        <dbReference type="ChEBI" id="CHEBI:456215"/>
    </ligand>
</feature>
<dbReference type="EMBL" id="LPWH01000005">
    <property type="protein sequence ID" value="POR05165.1"/>
    <property type="molecule type" value="Genomic_DNA"/>
</dbReference>
<sequence>MKMVFLGPPGAGKGTMAVRVAEDAGLPHISTGDIFRYNIKNQTDLGKRVKSILDGGDLVPDELTIELVQDRLQQEDAKKGFILDGFPRTIPQADALASMQTLDWVINFELSDEEVLRRLTGRRVHPGSGRTYHIVSTPPKVEGKDDVTGEPLVQREDDKEEAIKNRLRVYREQTQPLIDYYRSRDMLTNLDASSSPAAVYELLKDLLGIG</sequence>
<dbReference type="GO" id="GO:0044209">
    <property type="term" value="P:AMP salvage"/>
    <property type="evidence" value="ECO:0007669"/>
    <property type="project" value="UniProtKB-UniRule"/>
</dbReference>
<comment type="pathway">
    <text evidence="5">Purine metabolism; AMP biosynthesis via salvage pathway; AMP from ADP: step 1/1.</text>
</comment>
<dbReference type="Pfam" id="PF00406">
    <property type="entry name" value="ADK"/>
    <property type="match status" value="1"/>
</dbReference>
<dbReference type="UniPathway" id="UPA00588">
    <property type="reaction ID" value="UER00649"/>
</dbReference>
<dbReference type="FunFam" id="3.40.50.300:FF:000106">
    <property type="entry name" value="Adenylate kinase mitochondrial"/>
    <property type="match status" value="1"/>
</dbReference>
<evidence type="ECO:0000256" key="2">
    <source>
        <dbReference type="ARBA" id="ARBA00022727"/>
    </source>
</evidence>
<dbReference type="OrthoDB" id="9805030at2"/>
<feature type="domain" description="Adenylate kinase active site lid" evidence="8">
    <location>
        <begin position="122"/>
        <end position="157"/>
    </location>
</feature>
<feature type="binding site" evidence="5">
    <location>
        <position position="122"/>
    </location>
    <ligand>
        <name>ATP</name>
        <dbReference type="ChEBI" id="CHEBI:30616"/>
    </ligand>
</feature>